<keyword evidence="3" id="KW-1185">Reference proteome</keyword>
<evidence type="ECO:0000313" key="3">
    <source>
        <dbReference type="Proteomes" id="UP000609531"/>
    </source>
</evidence>
<dbReference type="Proteomes" id="UP000609531">
    <property type="component" value="Unassembled WGS sequence"/>
</dbReference>
<dbReference type="RefSeq" id="WP_198884186.1">
    <property type="nucleotide sequence ID" value="NZ_JAEKJA010000026.1"/>
</dbReference>
<gene>
    <name evidence="2" type="ORF">JCR33_21445</name>
</gene>
<sequence>MSQRDQRVGDSFGERFGALIARKRGIESWTQLQLAIEAFGENGRASTISDLESGRVKRPQQRTIDALAVALNLTSDDIDECRRPDRSPDDAYTRAYGESAALFRFVARMFGHHNPQASISDHVRFLEEAADSYQTLRGELTALRSEDASVVENVDRIEHALARGHIRDAQELLGRARTDTTTRFAEPVRQLVQLRTMEARVALFAQDADAAANHFATALRLLVELDPTVAADTGTEFIRQLLRHGAWFGGSAHCHAVRLARELFEATASAPSRHTHAIVCKQLADALARLAVNQASPDRTDTLHEAIDLYENALGHFEANDEAEYVATTLNNLGIVWQDLGETLGAHEGPRAFEHAIAAFERSLDGHEHRDDVEKQSETQNNLGCALHGLARLGQGADVVQLLNRAVDAFEESLLLRSLAAPGMEWASTKNNMGNALLGLAECATGAARAGYLKRAIDAYQQALIVRKPEEAPVLWAETQSNLGTALQKLGADNASSIGLETLRASVRAQEAALKVASDRALHRDWWSMVMNSLATSRYHLAERTTGAEKRALLEQATADYEAILMRLPQADASLLATTVKDNLSIMKQALGAE</sequence>
<reference evidence="2" key="1">
    <citation type="submission" date="2020-12" db="EMBL/GenBank/DDBJ databases">
        <title>Bacterial taxonomy.</title>
        <authorList>
            <person name="Pan X."/>
        </authorList>
    </citation>
    <scope>NUCLEOTIDE SEQUENCE</scope>
    <source>
        <strain evidence="2">B2012</strain>
    </source>
</reference>
<evidence type="ECO:0000313" key="2">
    <source>
        <dbReference type="EMBL" id="MBJ3778278.1"/>
    </source>
</evidence>
<dbReference type="InterPro" id="IPR001387">
    <property type="entry name" value="Cro/C1-type_HTH"/>
</dbReference>
<proteinExistence type="predicted"/>
<dbReference type="GO" id="GO:0003677">
    <property type="term" value="F:DNA binding"/>
    <property type="evidence" value="ECO:0007669"/>
    <property type="project" value="InterPro"/>
</dbReference>
<dbReference type="PROSITE" id="PS50943">
    <property type="entry name" value="HTH_CROC1"/>
    <property type="match status" value="1"/>
</dbReference>
<accession>A0A934IKP7</accession>
<organism evidence="2 3">
    <name type="scientific">Acuticoccus mangrovi</name>
    <dbReference type="NCBI Taxonomy" id="2796142"/>
    <lineage>
        <taxon>Bacteria</taxon>
        <taxon>Pseudomonadati</taxon>
        <taxon>Pseudomonadota</taxon>
        <taxon>Alphaproteobacteria</taxon>
        <taxon>Hyphomicrobiales</taxon>
        <taxon>Amorphaceae</taxon>
        <taxon>Acuticoccus</taxon>
    </lineage>
</organism>
<dbReference type="CDD" id="cd00093">
    <property type="entry name" value="HTH_XRE"/>
    <property type="match status" value="1"/>
</dbReference>
<feature type="domain" description="HTH cro/C1-type" evidence="1">
    <location>
        <begin position="46"/>
        <end position="78"/>
    </location>
</feature>
<dbReference type="Gene3D" id="1.10.260.40">
    <property type="entry name" value="lambda repressor-like DNA-binding domains"/>
    <property type="match status" value="1"/>
</dbReference>
<dbReference type="Gene3D" id="1.25.40.10">
    <property type="entry name" value="Tetratricopeptide repeat domain"/>
    <property type="match status" value="2"/>
</dbReference>
<name>A0A934IKP7_9HYPH</name>
<dbReference type="InterPro" id="IPR010982">
    <property type="entry name" value="Lambda_DNA-bd_dom_sf"/>
</dbReference>
<dbReference type="SMART" id="SM00530">
    <property type="entry name" value="HTH_XRE"/>
    <property type="match status" value="1"/>
</dbReference>
<evidence type="ECO:0000259" key="1">
    <source>
        <dbReference type="PROSITE" id="PS50943"/>
    </source>
</evidence>
<dbReference type="InterPro" id="IPR011990">
    <property type="entry name" value="TPR-like_helical_dom_sf"/>
</dbReference>
<dbReference type="SUPFAM" id="SSF48452">
    <property type="entry name" value="TPR-like"/>
    <property type="match status" value="1"/>
</dbReference>
<dbReference type="AlphaFoldDB" id="A0A934IKP7"/>
<dbReference type="SUPFAM" id="SSF47413">
    <property type="entry name" value="lambda repressor-like DNA-binding domains"/>
    <property type="match status" value="1"/>
</dbReference>
<dbReference type="EMBL" id="JAEKJA010000026">
    <property type="protein sequence ID" value="MBJ3778278.1"/>
    <property type="molecule type" value="Genomic_DNA"/>
</dbReference>
<comment type="caution">
    <text evidence="2">The sequence shown here is derived from an EMBL/GenBank/DDBJ whole genome shotgun (WGS) entry which is preliminary data.</text>
</comment>
<protein>
    <submittedName>
        <fullName evidence="2">Helix-turn-helix transcriptional regulator</fullName>
    </submittedName>
</protein>